<accession>A0A4V3A6B3</accession>
<dbReference type="PANTHER" id="PTHR43072">
    <property type="entry name" value="N-ACETYLTRANSFERASE"/>
    <property type="match status" value="1"/>
</dbReference>
<proteinExistence type="predicted"/>
<feature type="domain" description="N-acetyltransferase" evidence="1">
    <location>
        <begin position="141"/>
        <end position="302"/>
    </location>
</feature>
<dbReference type="CDD" id="cd04301">
    <property type="entry name" value="NAT_SF"/>
    <property type="match status" value="1"/>
</dbReference>
<dbReference type="SUPFAM" id="SSF55729">
    <property type="entry name" value="Acyl-CoA N-acyltransferases (Nat)"/>
    <property type="match status" value="1"/>
</dbReference>
<protein>
    <submittedName>
        <fullName evidence="2">GNAT family N-acetyltransferase</fullName>
    </submittedName>
</protein>
<keyword evidence="2" id="KW-0808">Transferase</keyword>
<dbReference type="PROSITE" id="PS51186">
    <property type="entry name" value="GNAT"/>
    <property type="match status" value="1"/>
</dbReference>
<dbReference type="InterPro" id="IPR016181">
    <property type="entry name" value="Acyl_CoA_acyltransferase"/>
</dbReference>
<organism evidence="2 3">
    <name type="scientific">Mycobacteroides franklinii</name>
    <dbReference type="NCBI Taxonomy" id="948102"/>
    <lineage>
        <taxon>Bacteria</taxon>
        <taxon>Bacillati</taxon>
        <taxon>Actinomycetota</taxon>
        <taxon>Actinomycetes</taxon>
        <taxon>Mycobacteriales</taxon>
        <taxon>Mycobacteriaceae</taxon>
        <taxon>Mycobacteroides</taxon>
    </lineage>
</organism>
<sequence length="302" mass="32273">MPFPALGTRVAIRSRRPAGSVPPFTDTVGDLVSTAPTVQILHKSGAVVDISPGDIVSMRVLPPVPVLNRDIRSAQRAAAFAWPGLQHTWVDGWFVRAAGGHTHRGNSAVPLEHSASPRSLDDMAAWYSQHDLPTLLCLPDRLIHPPEELATSDETVVMVRDLDESRSGPLPAEPSADWLVLHGDSHPLTVPVLTAVVDGTLGFASVAVDGSTAAVARGAITEGWLGISAVRVAEAHRRRGLARQVCDVLLGWGAAQGARRAYVQVRAENAAALALYPTLGFTEQHRYRYARIDASGAPHYGK</sequence>
<evidence type="ECO:0000313" key="3">
    <source>
        <dbReference type="Proteomes" id="UP000295627"/>
    </source>
</evidence>
<dbReference type="Pfam" id="PF24553">
    <property type="entry name" value="Rv0428c_C"/>
    <property type="match status" value="1"/>
</dbReference>
<comment type="caution">
    <text evidence="2">The sequence shown here is derived from an EMBL/GenBank/DDBJ whole genome shotgun (WGS) entry which is preliminary data.</text>
</comment>
<dbReference type="PANTHER" id="PTHR43072:SF60">
    <property type="entry name" value="L-2,4-DIAMINOBUTYRIC ACID ACETYLTRANSFERASE"/>
    <property type="match status" value="1"/>
</dbReference>
<evidence type="ECO:0000313" key="2">
    <source>
        <dbReference type="EMBL" id="TDH22218.1"/>
    </source>
</evidence>
<dbReference type="InterPro" id="IPR000182">
    <property type="entry name" value="GNAT_dom"/>
</dbReference>
<reference evidence="2 3" key="1">
    <citation type="journal article" date="2019" name="Sci. Rep.">
        <title>Extended insight into the Mycobacterium chelonae-abscessus complex through whole genome sequencing of Mycobacterium salmoniphilum outbreak and Mycobacterium salmoniphilum-like strains.</title>
        <authorList>
            <person name="Behra P.R.K."/>
            <person name="Das S."/>
            <person name="Pettersson B.M.F."/>
            <person name="Shirreff L."/>
            <person name="DuCote T."/>
            <person name="Jacobsson K.G."/>
            <person name="Ennis D.G."/>
            <person name="Kirsebom L.A."/>
        </authorList>
    </citation>
    <scope>NUCLEOTIDE SEQUENCE [LARGE SCALE GENOMIC DNA]</scope>
    <source>
        <strain evidence="2 3">DSM 45524</strain>
    </source>
</reference>
<dbReference type="Gene3D" id="3.40.630.30">
    <property type="match status" value="1"/>
</dbReference>
<evidence type="ECO:0000259" key="1">
    <source>
        <dbReference type="PROSITE" id="PS51186"/>
    </source>
</evidence>
<dbReference type="InterPro" id="IPR056934">
    <property type="entry name" value="SH3_Rv0428c"/>
</dbReference>
<dbReference type="RefSeq" id="WP_078333430.1">
    <property type="nucleotide sequence ID" value="NZ_MAFQ01000004.1"/>
</dbReference>
<dbReference type="GO" id="GO:0016747">
    <property type="term" value="F:acyltransferase activity, transferring groups other than amino-acyl groups"/>
    <property type="evidence" value="ECO:0007669"/>
    <property type="project" value="InterPro"/>
</dbReference>
<dbReference type="Pfam" id="PF24551">
    <property type="entry name" value="SH3_Rv0428c"/>
    <property type="match status" value="1"/>
</dbReference>
<gene>
    <name evidence="2" type="ORF">EJ571_09785</name>
</gene>
<name>A0A4V3A6B3_9MYCO</name>
<dbReference type="InterPro" id="IPR056935">
    <property type="entry name" value="Rv0428c-like_C"/>
</dbReference>
<dbReference type="EMBL" id="RXLR01000014">
    <property type="protein sequence ID" value="TDH22218.1"/>
    <property type="molecule type" value="Genomic_DNA"/>
</dbReference>
<dbReference type="AlphaFoldDB" id="A0A4V3A6B3"/>
<dbReference type="Proteomes" id="UP000295627">
    <property type="component" value="Unassembled WGS sequence"/>
</dbReference>